<dbReference type="EMBL" id="DVMM01000005">
    <property type="protein sequence ID" value="HIU28727.1"/>
    <property type="molecule type" value="Genomic_DNA"/>
</dbReference>
<dbReference type="InterPro" id="IPR010368">
    <property type="entry name" value="Com_YlbF"/>
</dbReference>
<dbReference type="SUPFAM" id="SSF158622">
    <property type="entry name" value="YheA/YmcA-like"/>
    <property type="match status" value="1"/>
</dbReference>
<dbReference type="Proteomes" id="UP000824089">
    <property type="component" value="Unassembled WGS sequence"/>
</dbReference>
<proteinExistence type="predicted"/>
<protein>
    <submittedName>
        <fullName evidence="1">YlbF family regulator</fullName>
    </submittedName>
</protein>
<name>A0A9D1I6F6_9CLOT</name>
<dbReference type="AlphaFoldDB" id="A0A9D1I6F6"/>
<reference evidence="1" key="2">
    <citation type="journal article" date="2021" name="PeerJ">
        <title>Extensive microbial diversity within the chicken gut microbiome revealed by metagenomics and culture.</title>
        <authorList>
            <person name="Gilroy R."/>
            <person name="Ravi A."/>
            <person name="Getino M."/>
            <person name="Pursley I."/>
            <person name="Horton D.L."/>
            <person name="Alikhan N.F."/>
            <person name="Baker D."/>
            <person name="Gharbi K."/>
            <person name="Hall N."/>
            <person name="Watson M."/>
            <person name="Adriaenssens E.M."/>
            <person name="Foster-Nyarko E."/>
            <person name="Jarju S."/>
            <person name="Secka A."/>
            <person name="Antonio M."/>
            <person name="Oren A."/>
            <person name="Chaudhuri R.R."/>
            <person name="La Ragione R."/>
            <person name="Hildebrand F."/>
            <person name="Pallen M.J."/>
        </authorList>
    </citation>
    <scope>NUCLEOTIDE SEQUENCE</scope>
    <source>
        <strain evidence="1">CHK195-4489</strain>
    </source>
</reference>
<comment type="caution">
    <text evidence="1">The sequence shown here is derived from an EMBL/GenBank/DDBJ whole genome shotgun (WGS) entry which is preliminary data.</text>
</comment>
<dbReference type="Gene3D" id="1.20.1500.10">
    <property type="entry name" value="YheA/YmcA-like"/>
    <property type="match status" value="1"/>
</dbReference>
<evidence type="ECO:0000313" key="1">
    <source>
        <dbReference type="EMBL" id="HIU28727.1"/>
    </source>
</evidence>
<reference evidence="1" key="1">
    <citation type="submission" date="2020-10" db="EMBL/GenBank/DDBJ databases">
        <authorList>
            <person name="Gilroy R."/>
        </authorList>
    </citation>
    <scope>NUCLEOTIDE SEQUENCE</scope>
    <source>
        <strain evidence="1">CHK195-4489</strain>
    </source>
</reference>
<sequence length="125" mass="14118">MDYVEAASALGEAIKESPEFIAWQNAELALLQDEKGQDLINDFKDLQRKIVNGSRDNMDKDELEKIRDTLMDKQKELNEYEITKNYFDGKKGFEDMMRTINDIIQHFITGDSGCGGSCATCGGCH</sequence>
<evidence type="ECO:0000313" key="2">
    <source>
        <dbReference type="Proteomes" id="UP000824089"/>
    </source>
</evidence>
<organism evidence="1 2">
    <name type="scientific">Candidatus Egerieisoma faecipullorum</name>
    <dbReference type="NCBI Taxonomy" id="2840963"/>
    <lineage>
        <taxon>Bacteria</taxon>
        <taxon>Bacillati</taxon>
        <taxon>Bacillota</taxon>
        <taxon>Clostridia</taxon>
        <taxon>Eubacteriales</taxon>
        <taxon>Clostridiaceae</taxon>
        <taxon>Clostridiaceae incertae sedis</taxon>
        <taxon>Candidatus Egerieisoma</taxon>
    </lineage>
</organism>
<dbReference type="Pfam" id="PF06133">
    <property type="entry name" value="Com_YlbF"/>
    <property type="match status" value="1"/>
</dbReference>
<dbReference type="InterPro" id="IPR023378">
    <property type="entry name" value="YheA/YmcA-like_dom_sf"/>
</dbReference>
<accession>A0A9D1I6F6</accession>
<gene>
    <name evidence="1" type="ORF">IAD50_00340</name>
</gene>